<evidence type="ECO:0000256" key="16">
    <source>
        <dbReference type="PROSITE-ProRule" id="PRU00110"/>
    </source>
</evidence>
<evidence type="ECO:0000256" key="1">
    <source>
        <dbReference type="ARBA" id="ARBA00000085"/>
    </source>
</evidence>
<protein>
    <recommendedName>
        <fullName evidence="15">Sensory/regulatory protein RpfC</fullName>
        <ecNumber evidence="3">2.7.13.3</ecNumber>
    </recommendedName>
</protein>
<organism evidence="23 24">
    <name type="scientific">Desulfocapsa sulfexigens (strain DSM 10523 / SB164P1)</name>
    <dbReference type="NCBI Taxonomy" id="1167006"/>
    <lineage>
        <taxon>Bacteria</taxon>
        <taxon>Pseudomonadati</taxon>
        <taxon>Thermodesulfobacteriota</taxon>
        <taxon>Desulfobulbia</taxon>
        <taxon>Desulfobulbales</taxon>
        <taxon>Desulfocapsaceae</taxon>
        <taxon>Desulfocapsa</taxon>
    </lineage>
</organism>
<dbReference type="FunFam" id="1.10.287.130:FF:000002">
    <property type="entry name" value="Two-component osmosensing histidine kinase"/>
    <property type="match status" value="1"/>
</dbReference>
<sequence>MSHRKGSSLAGKFNLLSIFLVLTTGLCITAVEVYQKHLDGLEALLTQGTEKSKLIARFSEYAVFAEDRESLQHATVITDEETVYLSLLRADKTVLIEKYHVTGFKPAPLPDFPAGPKEDNSSFEDVVTVFEQEEDIQFICPIVNQGSTSDSLELDDGTLESGLPEVIGYVRLILSKQPMRQQINDAIRAIFTLTFSILTLAILATLFLTRKITNPIKTLTKATQKIATGDLTGRIEIEGGLELSVLAENFNMMTDRLRTSQKEVKQYQQTLEQKVADRTVQLLAAKDAAEAANRAKSEFLANMSHEIRTPMNGVLGVADLLLHADLPEKHRQLVQTIHASGKDLLYVINELLDFSKIEAGRFELDRINFDLREMIESVYDLFSQAANEKKLSLTTSVEEGVPRIVYGDPARLRQILINLIGNAIKFTNHGSVNVNALLVELRDGACLLRFEVRDTGIGIAREQIKTVFDTFSQADSSTTRKYGGTGLGLTISRQLVEMMEGTIDVESEPGKGSVFWFSILLQIPQDQDTALSEYQEEEQVLENRIYDYQVLLAEDNRTNQIVAEAMLKFFGCRVDLVVNGREAVEAVKRKKYDLIFMDCQMPELDGYMATDEIRRFEKQNGSSRTPIIALTAHALSGDRERCLAAGMDDYLSKPLCQKDLHSVLSRWASGWEQETSGTVRENDEGDDLPSEKMRFDVQMLQSYLQIQQQGGPDIIRGIIESYFERAPILMQSLADAISNQDVEALHQAAHTMKSMNGAVGAVMMSEICNTLETQGREGNLGGCEQLFKNLKKEASYIMDQLQNILKKGLNGTSG</sequence>
<feature type="modified residue" description="Phosphohistidine" evidence="16">
    <location>
        <position position="750"/>
    </location>
</feature>
<dbReference type="InterPro" id="IPR036641">
    <property type="entry name" value="HPT_dom_sf"/>
</dbReference>
<dbReference type="InterPro" id="IPR008207">
    <property type="entry name" value="Sig_transdc_His_kin_Hpt_dom"/>
</dbReference>
<comment type="catalytic activity">
    <reaction evidence="1">
        <text>ATP + protein L-histidine = ADP + protein N-phospho-L-histidine.</text>
        <dbReference type="EC" id="2.7.13.3"/>
    </reaction>
</comment>
<dbReference type="EC" id="2.7.13.3" evidence="3"/>
<dbReference type="HOGENOM" id="CLU_000445_104_15_7"/>
<accession>M1P0B3</accession>
<dbReference type="Proteomes" id="UP000011721">
    <property type="component" value="Chromosome"/>
</dbReference>
<feature type="domain" description="Histidine kinase" evidence="19">
    <location>
        <begin position="302"/>
        <end position="523"/>
    </location>
</feature>
<evidence type="ECO:0000259" key="19">
    <source>
        <dbReference type="PROSITE" id="PS50109"/>
    </source>
</evidence>
<evidence type="ECO:0000256" key="15">
    <source>
        <dbReference type="ARBA" id="ARBA00068150"/>
    </source>
</evidence>
<dbReference type="InterPro" id="IPR005467">
    <property type="entry name" value="His_kinase_dom"/>
</dbReference>
<evidence type="ECO:0000256" key="7">
    <source>
        <dbReference type="ARBA" id="ARBA00022692"/>
    </source>
</evidence>
<comment type="subunit">
    <text evidence="14">At low DSF concentrations, interacts with RpfF.</text>
</comment>
<dbReference type="eggNOG" id="COG0784">
    <property type="taxonomic scope" value="Bacteria"/>
</dbReference>
<dbReference type="SMART" id="SM00387">
    <property type="entry name" value="HATPase_c"/>
    <property type="match status" value="1"/>
</dbReference>
<dbReference type="PROSITE" id="PS50109">
    <property type="entry name" value="HIS_KIN"/>
    <property type="match status" value="1"/>
</dbReference>
<dbReference type="eggNOG" id="COG5000">
    <property type="taxonomic scope" value="Bacteria"/>
</dbReference>
<dbReference type="SUPFAM" id="SSF47226">
    <property type="entry name" value="Histidine-containing phosphotransfer domain, HPT domain"/>
    <property type="match status" value="1"/>
</dbReference>
<evidence type="ECO:0000259" key="22">
    <source>
        <dbReference type="PROSITE" id="PS50894"/>
    </source>
</evidence>
<keyword evidence="12" id="KW-0902">Two-component regulatory system</keyword>
<dbReference type="InterPro" id="IPR003661">
    <property type="entry name" value="HisK_dim/P_dom"/>
</dbReference>
<feature type="domain" description="HAMP" evidence="21">
    <location>
        <begin position="210"/>
        <end position="262"/>
    </location>
</feature>
<dbReference type="PRINTS" id="PR00344">
    <property type="entry name" value="BCTRLSENSOR"/>
</dbReference>
<dbReference type="CDD" id="cd17546">
    <property type="entry name" value="REC_hyHK_CKI1_RcsC-like"/>
    <property type="match status" value="1"/>
</dbReference>
<name>M1P0B3_DESSD</name>
<evidence type="ECO:0000256" key="17">
    <source>
        <dbReference type="PROSITE-ProRule" id="PRU00169"/>
    </source>
</evidence>
<dbReference type="Gene3D" id="3.40.50.2300">
    <property type="match status" value="1"/>
</dbReference>
<dbReference type="FunFam" id="3.30.565.10:FF:000010">
    <property type="entry name" value="Sensor histidine kinase RcsC"/>
    <property type="match status" value="1"/>
</dbReference>
<evidence type="ECO:0000259" key="20">
    <source>
        <dbReference type="PROSITE" id="PS50110"/>
    </source>
</evidence>
<dbReference type="PANTHER" id="PTHR45339:SF1">
    <property type="entry name" value="HYBRID SIGNAL TRANSDUCTION HISTIDINE KINASE J"/>
    <property type="match status" value="1"/>
</dbReference>
<evidence type="ECO:0000256" key="14">
    <source>
        <dbReference type="ARBA" id="ARBA00064003"/>
    </source>
</evidence>
<dbReference type="PROSITE" id="PS50110">
    <property type="entry name" value="RESPONSE_REGULATORY"/>
    <property type="match status" value="1"/>
</dbReference>
<evidence type="ECO:0000256" key="2">
    <source>
        <dbReference type="ARBA" id="ARBA00004651"/>
    </source>
</evidence>
<dbReference type="SMART" id="SM00388">
    <property type="entry name" value="HisKA"/>
    <property type="match status" value="1"/>
</dbReference>
<keyword evidence="6" id="KW-0808">Transferase</keyword>
<dbReference type="Gene3D" id="1.20.120.160">
    <property type="entry name" value="HPT domain"/>
    <property type="match status" value="1"/>
</dbReference>
<dbReference type="eggNOG" id="COG2205">
    <property type="taxonomic scope" value="Bacteria"/>
</dbReference>
<dbReference type="Pfam" id="PF02518">
    <property type="entry name" value="HATPase_c"/>
    <property type="match status" value="1"/>
</dbReference>
<dbReference type="InterPro" id="IPR011006">
    <property type="entry name" value="CheY-like_superfamily"/>
</dbReference>
<keyword evidence="7 18" id="KW-0812">Transmembrane</keyword>
<keyword evidence="9 23" id="KW-0418">Kinase</keyword>
<dbReference type="SUPFAM" id="SSF158472">
    <property type="entry name" value="HAMP domain-like"/>
    <property type="match status" value="1"/>
</dbReference>
<comment type="subcellular location">
    <subcellularLocation>
        <location evidence="2">Cell membrane</location>
        <topology evidence="2">Multi-pass membrane protein</topology>
    </subcellularLocation>
</comment>
<dbReference type="InterPro" id="IPR036890">
    <property type="entry name" value="HATPase_C_sf"/>
</dbReference>
<evidence type="ECO:0000256" key="4">
    <source>
        <dbReference type="ARBA" id="ARBA00022475"/>
    </source>
</evidence>
<dbReference type="AlphaFoldDB" id="M1P0B3"/>
<dbReference type="GO" id="GO:0005886">
    <property type="term" value="C:plasma membrane"/>
    <property type="evidence" value="ECO:0007669"/>
    <property type="project" value="UniProtKB-SubCell"/>
</dbReference>
<keyword evidence="5 17" id="KW-0597">Phosphoprotein</keyword>
<keyword evidence="13 18" id="KW-0472">Membrane</keyword>
<dbReference type="eggNOG" id="COG2198">
    <property type="taxonomic scope" value="Bacteria"/>
</dbReference>
<dbReference type="SUPFAM" id="SSF55874">
    <property type="entry name" value="ATPase domain of HSP90 chaperone/DNA topoisomerase II/histidine kinase"/>
    <property type="match status" value="1"/>
</dbReference>
<dbReference type="PROSITE" id="PS50894">
    <property type="entry name" value="HPT"/>
    <property type="match status" value="1"/>
</dbReference>
<dbReference type="InterPro" id="IPR004358">
    <property type="entry name" value="Sig_transdc_His_kin-like_C"/>
</dbReference>
<evidence type="ECO:0000256" key="9">
    <source>
        <dbReference type="ARBA" id="ARBA00022777"/>
    </source>
</evidence>
<dbReference type="PROSITE" id="PS50885">
    <property type="entry name" value="HAMP"/>
    <property type="match status" value="1"/>
</dbReference>
<dbReference type="Pfam" id="PF00672">
    <property type="entry name" value="HAMP"/>
    <property type="match status" value="1"/>
</dbReference>
<feature type="transmembrane region" description="Helical" evidence="18">
    <location>
        <begin position="186"/>
        <end position="208"/>
    </location>
</feature>
<evidence type="ECO:0000256" key="12">
    <source>
        <dbReference type="ARBA" id="ARBA00023012"/>
    </source>
</evidence>
<dbReference type="GO" id="GO:0000155">
    <property type="term" value="F:phosphorelay sensor kinase activity"/>
    <property type="evidence" value="ECO:0007669"/>
    <property type="project" value="InterPro"/>
</dbReference>
<dbReference type="SMART" id="SM00073">
    <property type="entry name" value="HPT"/>
    <property type="match status" value="1"/>
</dbReference>
<dbReference type="Pfam" id="PF01627">
    <property type="entry name" value="Hpt"/>
    <property type="match status" value="1"/>
</dbReference>
<evidence type="ECO:0000256" key="10">
    <source>
        <dbReference type="ARBA" id="ARBA00022840"/>
    </source>
</evidence>
<dbReference type="CDD" id="cd00082">
    <property type="entry name" value="HisKA"/>
    <property type="match status" value="1"/>
</dbReference>
<evidence type="ECO:0000256" key="3">
    <source>
        <dbReference type="ARBA" id="ARBA00012438"/>
    </source>
</evidence>
<feature type="transmembrane region" description="Helical" evidence="18">
    <location>
        <begin position="15"/>
        <end position="34"/>
    </location>
</feature>
<dbReference type="InterPro" id="IPR003660">
    <property type="entry name" value="HAMP_dom"/>
</dbReference>
<proteinExistence type="predicted"/>
<dbReference type="Gene3D" id="6.10.340.10">
    <property type="match status" value="1"/>
</dbReference>
<keyword evidence="11 18" id="KW-1133">Transmembrane helix</keyword>
<dbReference type="PATRIC" id="fig|1167006.5.peg.403"/>
<dbReference type="SUPFAM" id="SSF47384">
    <property type="entry name" value="Homodimeric domain of signal transducing histidine kinase"/>
    <property type="match status" value="1"/>
</dbReference>
<evidence type="ECO:0000256" key="8">
    <source>
        <dbReference type="ARBA" id="ARBA00022741"/>
    </source>
</evidence>
<feature type="domain" description="Response regulatory" evidence="20">
    <location>
        <begin position="549"/>
        <end position="668"/>
    </location>
</feature>
<dbReference type="Gene3D" id="1.10.287.130">
    <property type="match status" value="1"/>
</dbReference>
<keyword evidence="4" id="KW-1003">Cell membrane</keyword>
<dbReference type="CDD" id="cd06225">
    <property type="entry name" value="HAMP"/>
    <property type="match status" value="1"/>
</dbReference>
<dbReference type="InterPro" id="IPR036097">
    <property type="entry name" value="HisK_dim/P_sf"/>
</dbReference>
<evidence type="ECO:0000256" key="13">
    <source>
        <dbReference type="ARBA" id="ARBA00023136"/>
    </source>
</evidence>
<dbReference type="EMBL" id="CP003985">
    <property type="protein sequence ID" value="AGF76943.1"/>
    <property type="molecule type" value="Genomic_DNA"/>
</dbReference>
<dbReference type="OrthoDB" id="9816309at2"/>
<dbReference type="STRING" id="1167006.UWK_00358"/>
<evidence type="ECO:0000256" key="6">
    <source>
        <dbReference type="ARBA" id="ARBA00022679"/>
    </source>
</evidence>
<dbReference type="CDD" id="cd16922">
    <property type="entry name" value="HATPase_EvgS-ArcB-TorS-like"/>
    <property type="match status" value="1"/>
</dbReference>
<evidence type="ECO:0000256" key="18">
    <source>
        <dbReference type="SAM" id="Phobius"/>
    </source>
</evidence>
<dbReference type="GO" id="GO:0005524">
    <property type="term" value="F:ATP binding"/>
    <property type="evidence" value="ECO:0007669"/>
    <property type="project" value="UniProtKB-KW"/>
</dbReference>
<evidence type="ECO:0000256" key="11">
    <source>
        <dbReference type="ARBA" id="ARBA00022989"/>
    </source>
</evidence>
<keyword evidence="24" id="KW-1185">Reference proteome</keyword>
<dbReference type="SMART" id="SM00304">
    <property type="entry name" value="HAMP"/>
    <property type="match status" value="1"/>
</dbReference>
<dbReference type="PANTHER" id="PTHR45339">
    <property type="entry name" value="HYBRID SIGNAL TRANSDUCTION HISTIDINE KINASE J"/>
    <property type="match status" value="1"/>
</dbReference>
<dbReference type="KEGG" id="dsf:UWK_00358"/>
<dbReference type="InterPro" id="IPR001789">
    <property type="entry name" value="Sig_transdc_resp-reg_receiver"/>
</dbReference>
<keyword evidence="8" id="KW-0547">Nucleotide-binding</keyword>
<dbReference type="Pfam" id="PF00072">
    <property type="entry name" value="Response_reg"/>
    <property type="match status" value="1"/>
</dbReference>
<dbReference type="SMART" id="SM00448">
    <property type="entry name" value="REC"/>
    <property type="match status" value="1"/>
</dbReference>
<evidence type="ECO:0000313" key="23">
    <source>
        <dbReference type="EMBL" id="AGF76943.1"/>
    </source>
</evidence>
<dbReference type="Pfam" id="PF00512">
    <property type="entry name" value="HisKA"/>
    <property type="match status" value="1"/>
</dbReference>
<keyword evidence="10" id="KW-0067">ATP-binding</keyword>
<feature type="domain" description="HPt" evidence="22">
    <location>
        <begin position="711"/>
        <end position="804"/>
    </location>
</feature>
<dbReference type="RefSeq" id="WP_015402641.1">
    <property type="nucleotide sequence ID" value="NC_020304.1"/>
</dbReference>
<evidence type="ECO:0000259" key="21">
    <source>
        <dbReference type="PROSITE" id="PS50885"/>
    </source>
</evidence>
<evidence type="ECO:0000256" key="5">
    <source>
        <dbReference type="ARBA" id="ARBA00022553"/>
    </source>
</evidence>
<reference evidence="24" key="1">
    <citation type="journal article" date="2013" name="Stand. Genomic Sci.">
        <title>Complete genome sequence of Desulfocapsa sulfexigens, a marine deltaproteobacterium specialized in disproportionating inorganic sulfur compounds.</title>
        <authorList>
            <person name="Finster K.W."/>
            <person name="Kjeldsen K.U."/>
            <person name="Kube M."/>
            <person name="Reinhardt R."/>
            <person name="Mussmann M."/>
            <person name="Amann R."/>
            <person name="Schreiber L."/>
        </authorList>
    </citation>
    <scope>NUCLEOTIDE SEQUENCE [LARGE SCALE GENOMIC DNA]</scope>
    <source>
        <strain evidence="24">DSM 10523 / SB164P1</strain>
    </source>
</reference>
<dbReference type="InterPro" id="IPR003594">
    <property type="entry name" value="HATPase_dom"/>
</dbReference>
<dbReference type="SUPFAM" id="SSF52172">
    <property type="entry name" value="CheY-like"/>
    <property type="match status" value="1"/>
</dbReference>
<evidence type="ECO:0000313" key="24">
    <source>
        <dbReference type="Proteomes" id="UP000011721"/>
    </source>
</evidence>
<feature type="modified residue" description="4-aspartylphosphate" evidence="17">
    <location>
        <position position="598"/>
    </location>
</feature>
<gene>
    <name evidence="23" type="ordered locus">UWK_00358</name>
</gene>
<dbReference type="Gene3D" id="3.30.565.10">
    <property type="entry name" value="Histidine kinase-like ATPase, C-terminal domain"/>
    <property type="match status" value="1"/>
</dbReference>